<dbReference type="eggNOG" id="ENOG50332IR">
    <property type="taxonomic scope" value="Bacteria"/>
</dbReference>
<dbReference type="EMBL" id="CP009438">
    <property type="protein sequence ID" value="AIR96062.1"/>
    <property type="molecule type" value="Genomic_DNA"/>
</dbReference>
<protein>
    <submittedName>
        <fullName evidence="2">Uncharacterized protein</fullName>
    </submittedName>
</protein>
<gene>
    <name evidence="2" type="ORF">SGLAU_00160</name>
</gene>
<dbReference type="KEGG" id="sgu:SGLAU_00160"/>
<sequence length="267" mass="27746">MGTPDAAEVARRRLLVDASLIDARFLNARGVLRQVPWLQVAECELAECVPVRPFPVRPGRRIAPGWWWSATDERLVHYGFGAMRTQVMLLDFERSVTALACSPVELVWQGRGRAPSGPRAAPVGSLVRRQRGPGGLRGPGRGQPAPCWTSAGDGGCGRSGGLALPHRGPAGAGAGGQCAVAGGLQAPASCGRGRQRRGGGVLRAAAAAGRGRAGGGRSAGGVACGVSRTQLLSADLETACPNCRYLMWVRYSEVVAQTALDQPAHSA</sequence>
<organism evidence="2 3">
    <name type="scientific">Streptomyces glaucescens</name>
    <dbReference type="NCBI Taxonomy" id="1907"/>
    <lineage>
        <taxon>Bacteria</taxon>
        <taxon>Bacillati</taxon>
        <taxon>Actinomycetota</taxon>
        <taxon>Actinomycetes</taxon>
        <taxon>Kitasatosporales</taxon>
        <taxon>Streptomycetaceae</taxon>
        <taxon>Streptomyces</taxon>
    </lineage>
</organism>
<dbReference type="AlphaFoldDB" id="A0A089WXB2"/>
<keyword evidence="3" id="KW-1185">Reference proteome</keyword>
<evidence type="ECO:0000256" key="1">
    <source>
        <dbReference type="SAM" id="MobiDB-lite"/>
    </source>
</evidence>
<dbReference type="HOGENOM" id="CLU_1041766_0_0_11"/>
<evidence type="ECO:0000313" key="2">
    <source>
        <dbReference type="EMBL" id="AIR96062.1"/>
    </source>
</evidence>
<evidence type="ECO:0000313" key="3">
    <source>
        <dbReference type="Proteomes" id="UP000029482"/>
    </source>
</evidence>
<dbReference type="STRING" id="1907.SGLAU_00160"/>
<proteinExistence type="predicted"/>
<dbReference type="Proteomes" id="UP000029482">
    <property type="component" value="Chromosome"/>
</dbReference>
<feature type="compositionally biased region" description="Gly residues" evidence="1">
    <location>
        <begin position="132"/>
        <end position="141"/>
    </location>
</feature>
<feature type="region of interest" description="Disordered" evidence="1">
    <location>
        <begin position="112"/>
        <end position="145"/>
    </location>
</feature>
<accession>A0A089WXB2</accession>
<reference evidence="3" key="1">
    <citation type="journal article" date="2015" name="J. Biotechnol.">
        <title>Complete genome sequence of the actinobacterium Streptomyces glaucescens GLA.O (DSM 40922) consisting of a linear chromosome and one linear plasmid.</title>
        <authorList>
            <person name="Ortseifen V."/>
            <person name="Winkler A."/>
            <person name="Albersmeier A."/>
            <person name="Wendler S."/>
            <person name="Puhler A."/>
            <person name="Kalinowski J."/>
            <person name="Ruckert C."/>
        </authorList>
    </citation>
    <scope>NUCLEOTIDE SEQUENCE [LARGE SCALE GENOMIC DNA]</scope>
    <source>
        <strain evidence="3">DSM 40922 / GLA O</strain>
    </source>
</reference>
<name>A0A089WXB2_STRGA</name>